<dbReference type="CDD" id="cd06257">
    <property type="entry name" value="DnaJ"/>
    <property type="match status" value="1"/>
</dbReference>
<dbReference type="STRING" id="188477.A0A3S1B0E7"/>
<dbReference type="PANTHER" id="PTHR44653">
    <property type="entry name" value="DNAJ HOMOLOG SUBFAMILY C MEMBER 1"/>
    <property type="match status" value="1"/>
</dbReference>
<dbReference type="SMART" id="SM00271">
    <property type="entry name" value="DnaJ"/>
    <property type="match status" value="1"/>
</dbReference>
<comment type="subcellular location">
    <subcellularLocation>
        <location evidence="5">Endomembrane system</location>
        <topology evidence="5">Single-pass membrane protein</topology>
    </subcellularLocation>
</comment>
<sequence length="238" mass="28067">MAAHCLRCILLVSAILVSCSGWDTDDLEIFDLVEEVNANFYEVFGISQSASTSDIRKAYRKLALTSHPDKNEAEDAEEKFRQIVSIYEVLKDEQKREKYNQVLIDGLPDWRQPVFYYRRARKMGVAELCIVLFIILTVGHYFVAWGFYIERRLVVEEVLNSKKKKRKKKQASSDPSADVEEELQAIPTPRLLDLWFFQLSTFLFRTSRPFLWVFFLQCWKIIDWKKNPTLLVYIQFIM</sequence>
<dbReference type="Pfam" id="PF00226">
    <property type="entry name" value="DnaJ"/>
    <property type="match status" value="1"/>
</dbReference>
<evidence type="ECO:0000256" key="7">
    <source>
        <dbReference type="SAM" id="SignalP"/>
    </source>
</evidence>
<dbReference type="InterPro" id="IPR052606">
    <property type="entry name" value="DnaJ_domain_protein"/>
</dbReference>
<keyword evidence="4 6" id="KW-0472">Membrane</keyword>
<dbReference type="Proteomes" id="UP000271974">
    <property type="component" value="Unassembled WGS sequence"/>
</dbReference>
<keyword evidence="3 6" id="KW-1133">Transmembrane helix</keyword>
<evidence type="ECO:0000256" key="5">
    <source>
        <dbReference type="ARBA" id="ARBA00037847"/>
    </source>
</evidence>
<dbReference type="AlphaFoldDB" id="A0A3S1B0E7"/>
<dbReference type="PROSITE" id="PS00636">
    <property type="entry name" value="DNAJ_1"/>
    <property type="match status" value="1"/>
</dbReference>
<dbReference type="PRINTS" id="PR00625">
    <property type="entry name" value="JDOMAIN"/>
</dbReference>
<dbReference type="InterPro" id="IPR001623">
    <property type="entry name" value="DnaJ_domain"/>
</dbReference>
<evidence type="ECO:0000256" key="4">
    <source>
        <dbReference type="ARBA" id="ARBA00023136"/>
    </source>
</evidence>
<organism evidence="9 10">
    <name type="scientific">Elysia chlorotica</name>
    <name type="common">Eastern emerald elysia</name>
    <name type="synonym">Sea slug</name>
    <dbReference type="NCBI Taxonomy" id="188477"/>
    <lineage>
        <taxon>Eukaryota</taxon>
        <taxon>Metazoa</taxon>
        <taxon>Spiralia</taxon>
        <taxon>Lophotrochozoa</taxon>
        <taxon>Mollusca</taxon>
        <taxon>Gastropoda</taxon>
        <taxon>Heterobranchia</taxon>
        <taxon>Euthyneura</taxon>
        <taxon>Panpulmonata</taxon>
        <taxon>Sacoglossa</taxon>
        <taxon>Placobranchoidea</taxon>
        <taxon>Plakobranchidae</taxon>
        <taxon>Elysia</taxon>
    </lineage>
</organism>
<feature type="transmembrane region" description="Helical" evidence="6">
    <location>
        <begin position="195"/>
        <end position="216"/>
    </location>
</feature>
<evidence type="ECO:0000256" key="3">
    <source>
        <dbReference type="ARBA" id="ARBA00022989"/>
    </source>
</evidence>
<dbReference type="InterPro" id="IPR036869">
    <property type="entry name" value="J_dom_sf"/>
</dbReference>
<dbReference type="PROSITE" id="PS51257">
    <property type="entry name" value="PROKAR_LIPOPROTEIN"/>
    <property type="match status" value="1"/>
</dbReference>
<evidence type="ECO:0000313" key="10">
    <source>
        <dbReference type="Proteomes" id="UP000271974"/>
    </source>
</evidence>
<dbReference type="SUPFAM" id="SSF46565">
    <property type="entry name" value="Chaperone J-domain"/>
    <property type="match status" value="1"/>
</dbReference>
<feature type="transmembrane region" description="Helical" evidence="6">
    <location>
        <begin position="125"/>
        <end position="148"/>
    </location>
</feature>
<feature type="signal peptide" evidence="7">
    <location>
        <begin position="1"/>
        <end position="21"/>
    </location>
</feature>
<name>A0A3S1B0E7_ELYCH</name>
<evidence type="ECO:0000256" key="6">
    <source>
        <dbReference type="SAM" id="Phobius"/>
    </source>
</evidence>
<accession>A0A3S1B0E7</accession>
<feature type="chain" id="PRO_5018561361" description="J domain-containing protein" evidence="7">
    <location>
        <begin position="22"/>
        <end position="238"/>
    </location>
</feature>
<gene>
    <name evidence="9" type="ORF">EGW08_020431</name>
</gene>
<dbReference type="Gene3D" id="1.10.287.110">
    <property type="entry name" value="DnaJ domain"/>
    <property type="match status" value="1"/>
</dbReference>
<dbReference type="InterPro" id="IPR018253">
    <property type="entry name" value="DnaJ_domain_CS"/>
</dbReference>
<dbReference type="PANTHER" id="PTHR44653:SF2">
    <property type="entry name" value="DNAJ HOMOLOG SUBFAMILY C MEMBER 1"/>
    <property type="match status" value="1"/>
</dbReference>
<dbReference type="OrthoDB" id="10250354at2759"/>
<evidence type="ECO:0000259" key="8">
    <source>
        <dbReference type="PROSITE" id="PS50076"/>
    </source>
</evidence>
<dbReference type="PROSITE" id="PS50076">
    <property type="entry name" value="DNAJ_2"/>
    <property type="match status" value="1"/>
</dbReference>
<protein>
    <recommendedName>
        <fullName evidence="8">J domain-containing protein</fullName>
    </recommendedName>
</protein>
<feature type="domain" description="J" evidence="8">
    <location>
        <begin position="39"/>
        <end position="103"/>
    </location>
</feature>
<keyword evidence="1 6" id="KW-0812">Transmembrane</keyword>
<evidence type="ECO:0000256" key="1">
    <source>
        <dbReference type="ARBA" id="ARBA00022692"/>
    </source>
</evidence>
<evidence type="ECO:0000313" key="9">
    <source>
        <dbReference type="EMBL" id="RUS71806.1"/>
    </source>
</evidence>
<keyword evidence="10" id="KW-1185">Reference proteome</keyword>
<keyword evidence="2 7" id="KW-0732">Signal</keyword>
<comment type="caution">
    <text evidence="9">The sequence shown here is derived from an EMBL/GenBank/DDBJ whole genome shotgun (WGS) entry which is preliminary data.</text>
</comment>
<dbReference type="EMBL" id="RQTK01001156">
    <property type="protein sequence ID" value="RUS71806.1"/>
    <property type="molecule type" value="Genomic_DNA"/>
</dbReference>
<proteinExistence type="predicted"/>
<dbReference type="GO" id="GO:0012505">
    <property type="term" value="C:endomembrane system"/>
    <property type="evidence" value="ECO:0007669"/>
    <property type="project" value="UniProtKB-SubCell"/>
</dbReference>
<evidence type="ECO:0000256" key="2">
    <source>
        <dbReference type="ARBA" id="ARBA00022729"/>
    </source>
</evidence>
<reference evidence="9 10" key="1">
    <citation type="submission" date="2019-01" db="EMBL/GenBank/DDBJ databases">
        <title>A draft genome assembly of the solar-powered sea slug Elysia chlorotica.</title>
        <authorList>
            <person name="Cai H."/>
            <person name="Li Q."/>
            <person name="Fang X."/>
            <person name="Li J."/>
            <person name="Curtis N.E."/>
            <person name="Altenburger A."/>
            <person name="Shibata T."/>
            <person name="Feng M."/>
            <person name="Maeda T."/>
            <person name="Schwartz J.A."/>
            <person name="Shigenobu S."/>
            <person name="Lundholm N."/>
            <person name="Nishiyama T."/>
            <person name="Yang H."/>
            <person name="Hasebe M."/>
            <person name="Li S."/>
            <person name="Pierce S.K."/>
            <person name="Wang J."/>
        </authorList>
    </citation>
    <scope>NUCLEOTIDE SEQUENCE [LARGE SCALE GENOMIC DNA]</scope>
    <source>
        <strain evidence="9">EC2010</strain>
        <tissue evidence="9">Whole organism of an adult</tissue>
    </source>
</reference>